<keyword evidence="1" id="KW-0732">Signal</keyword>
<feature type="chain" id="PRO_5001771927" evidence="1">
    <location>
        <begin position="19"/>
        <end position="288"/>
    </location>
</feature>
<dbReference type="OrthoDB" id="5132818at2759"/>
<gene>
    <name evidence="2" type="ORF">S7711_05036</name>
</gene>
<dbReference type="HOGENOM" id="CLU_082155_0_0_1"/>
<dbReference type="EMBL" id="KL647503">
    <property type="protein sequence ID" value="KEY74605.1"/>
    <property type="molecule type" value="Genomic_DNA"/>
</dbReference>
<feature type="signal peptide" evidence="1">
    <location>
        <begin position="1"/>
        <end position="18"/>
    </location>
</feature>
<evidence type="ECO:0000313" key="3">
    <source>
        <dbReference type="Proteomes" id="UP000028045"/>
    </source>
</evidence>
<sequence>MLSHHSFAASLLVWSALAQNNTDEANCPRAIEDLADDHLTFNSTGTTAVAFLGQDLWHLSLAYEFRLARNTSVVRDTSSWANQYTFLSVPESLFDSNDSDEFQICYYQLDGINATSDSDASDSCNGVLSEECRDAILEAPLPTDGSCPSVTISNDCGGPARLWTSAPFNFSRPECTVDSLPDAVLPNDYRTLQAMYQGLPISTEEETFYEAYDLLVRQSLPVLLTARIPGVTSNTTTALACLSANEIVDGSREPEGEFPPSSAATLGTSRAMVYSLALVTVVGYVLAF</sequence>
<name>A0A084BAM6_STACB</name>
<dbReference type="Proteomes" id="UP000028045">
    <property type="component" value="Unassembled WGS sequence"/>
</dbReference>
<evidence type="ECO:0000256" key="1">
    <source>
        <dbReference type="SAM" id="SignalP"/>
    </source>
</evidence>
<reference evidence="2 3" key="1">
    <citation type="journal article" date="2014" name="BMC Genomics">
        <title>Comparative genome sequencing reveals chemotype-specific gene clusters in the toxigenic black mold Stachybotrys.</title>
        <authorList>
            <person name="Semeiks J."/>
            <person name="Borek D."/>
            <person name="Otwinowski Z."/>
            <person name="Grishin N.V."/>
        </authorList>
    </citation>
    <scope>NUCLEOTIDE SEQUENCE [LARGE SCALE GENOMIC DNA]</scope>
    <source>
        <strain evidence="3">CBS 109288 / IBT 7711</strain>
    </source>
</reference>
<keyword evidence="3" id="KW-1185">Reference proteome</keyword>
<protein>
    <submittedName>
        <fullName evidence="2">Uncharacterized protein</fullName>
    </submittedName>
</protein>
<dbReference type="AlphaFoldDB" id="A0A084BAM6"/>
<proteinExistence type="predicted"/>
<evidence type="ECO:0000313" key="2">
    <source>
        <dbReference type="EMBL" id="KEY74605.1"/>
    </source>
</evidence>
<accession>A0A084BAM6</accession>
<organism evidence="2 3">
    <name type="scientific">Stachybotrys chartarum (strain CBS 109288 / IBT 7711)</name>
    <name type="common">Toxic black mold</name>
    <name type="synonym">Stilbospora chartarum</name>
    <dbReference type="NCBI Taxonomy" id="1280523"/>
    <lineage>
        <taxon>Eukaryota</taxon>
        <taxon>Fungi</taxon>
        <taxon>Dikarya</taxon>
        <taxon>Ascomycota</taxon>
        <taxon>Pezizomycotina</taxon>
        <taxon>Sordariomycetes</taxon>
        <taxon>Hypocreomycetidae</taxon>
        <taxon>Hypocreales</taxon>
        <taxon>Stachybotryaceae</taxon>
        <taxon>Stachybotrys</taxon>
    </lineage>
</organism>